<accession>A0AA88KXS3</accession>
<organism evidence="2 3">
    <name type="scientific">Artemia franciscana</name>
    <name type="common">Brine shrimp</name>
    <name type="synonym">Artemia sanfranciscana</name>
    <dbReference type="NCBI Taxonomy" id="6661"/>
    <lineage>
        <taxon>Eukaryota</taxon>
        <taxon>Metazoa</taxon>
        <taxon>Ecdysozoa</taxon>
        <taxon>Arthropoda</taxon>
        <taxon>Crustacea</taxon>
        <taxon>Branchiopoda</taxon>
        <taxon>Anostraca</taxon>
        <taxon>Artemiidae</taxon>
        <taxon>Artemia</taxon>
    </lineage>
</organism>
<dbReference type="InterPro" id="IPR027417">
    <property type="entry name" value="P-loop_NTPase"/>
</dbReference>
<dbReference type="Pfam" id="PF16880">
    <property type="entry name" value="EHD_N"/>
    <property type="match status" value="1"/>
</dbReference>
<name>A0AA88KXS3_ARTSF</name>
<protein>
    <recommendedName>
        <fullName evidence="1">EH domain-containing protein</fullName>
    </recommendedName>
</protein>
<evidence type="ECO:0000313" key="2">
    <source>
        <dbReference type="EMBL" id="KAK2708417.1"/>
    </source>
</evidence>
<dbReference type="Gene3D" id="1.10.268.20">
    <property type="match status" value="1"/>
</dbReference>
<comment type="caution">
    <text evidence="2">The sequence shown here is derived from an EMBL/GenBank/DDBJ whole genome shotgun (WGS) entry which is preliminary data.</text>
</comment>
<evidence type="ECO:0000313" key="3">
    <source>
        <dbReference type="Proteomes" id="UP001187531"/>
    </source>
</evidence>
<gene>
    <name evidence="2" type="ORF">QYM36_014134</name>
</gene>
<dbReference type="Gene3D" id="3.40.50.300">
    <property type="entry name" value="P-loop containing nucleotide triphosphate hydrolases"/>
    <property type="match status" value="1"/>
</dbReference>
<dbReference type="Proteomes" id="UP001187531">
    <property type="component" value="Unassembled WGS sequence"/>
</dbReference>
<evidence type="ECO:0000259" key="1">
    <source>
        <dbReference type="Pfam" id="PF16880"/>
    </source>
</evidence>
<dbReference type="InterPro" id="IPR031692">
    <property type="entry name" value="EHD_N"/>
</dbReference>
<dbReference type="AlphaFoldDB" id="A0AA88KXS3"/>
<keyword evidence="3" id="KW-1185">Reference proteome</keyword>
<dbReference type="EMBL" id="JAVRJZ010000018">
    <property type="protein sequence ID" value="KAK2708417.1"/>
    <property type="molecule type" value="Genomic_DNA"/>
</dbReference>
<proteinExistence type="predicted"/>
<feature type="domain" description="EH" evidence="1">
    <location>
        <begin position="17"/>
        <end position="41"/>
    </location>
</feature>
<reference evidence="2" key="1">
    <citation type="submission" date="2023-07" db="EMBL/GenBank/DDBJ databases">
        <title>Chromosome-level genome assembly of Artemia franciscana.</title>
        <authorList>
            <person name="Jo E."/>
        </authorList>
    </citation>
    <scope>NUCLEOTIDE SEQUENCE</scope>
    <source>
        <tissue evidence="2">Whole body</tissue>
    </source>
</reference>
<sequence length="149" mass="17324">MLNRTMQESPIIRNFERIYNDKILPMEKKYLFNNFYSQQLTHEYFIDEDYPGMRIAPGLTTNRFIVVTYGGNDHVIPNNLPFGTNQEFGIVFLSQFRCCCVNASVLKKLTIVDKTEILSSDKFACELECLAEQVDIILLFFDPENFADL</sequence>